<feature type="region of interest" description="Disordered" evidence="1">
    <location>
        <begin position="303"/>
        <end position="366"/>
    </location>
</feature>
<evidence type="ECO:0000313" key="4">
    <source>
        <dbReference type="Proteomes" id="UP000095287"/>
    </source>
</evidence>
<proteinExistence type="predicted"/>
<organism evidence="4 5">
    <name type="scientific">Steinernema glaseri</name>
    <dbReference type="NCBI Taxonomy" id="37863"/>
    <lineage>
        <taxon>Eukaryota</taxon>
        <taxon>Metazoa</taxon>
        <taxon>Ecdysozoa</taxon>
        <taxon>Nematoda</taxon>
        <taxon>Chromadorea</taxon>
        <taxon>Rhabditida</taxon>
        <taxon>Tylenchina</taxon>
        <taxon>Panagrolaimomorpha</taxon>
        <taxon>Strongyloidoidea</taxon>
        <taxon>Steinernematidae</taxon>
        <taxon>Steinernema</taxon>
    </lineage>
</organism>
<evidence type="ECO:0000259" key="3">
    <source>
        <dbReference type="Pfam" id="PF26284"/>
    </source>
</evidence>
<sequence>MWLATTALILHAIRVGGAEYGDPTPQELALLDWASGIRIAYCRESPITELTEPFRRQLGETVNQYCRNYTACGLRRTVTFDASNVLLLDGFPRRDFGAVQFRFVIVLPHGAQTLEKQQKPLLLKAYLSGMFNKHVKEFGRTMGWQVLSFEKYPRFDEITTFMNTAILPIGITAGIACVFLACWSTTLSTSSGSEGWLVSGSKGGKNAALRRTLEIIEEQKLQMAHLMMTEREEKRVQLAIARAHFAEETKSSEEQDATTSGYHIGLIEKRPLKLLRLSTSVEGVDEVDSERLPEIVVVNTRGSKRRPSRETLESIGRKMSMGSGQRRHSRRLSSIDEFRIEPRKTRKARGSVFTSSAAKRSRGAEKRWKAGSLMFSGFGARS</sequence>
<evidence type="ECO:0000313" key="5">
    <source>
        <dbReference type="WBParaSite" id="L893_g9318.t1"/>
    </source>
</evidence>
<dbReference type="InterPro" id="IPR058390">
    <property type="entry name" value="DUF8077"/>
</dbReference>
<dbReference type="Proteomes" id="UP000095287">
    <property type="component" value="Unplaced"/>
</dbReference>
<name>A0A1I8AVG8_9BILA</name>
<feature type="chain" id="PRO_5009315189" evidence="2">
    <location>
        <begin position="19"/>
        <end position="382"/>
    </location>
</feature>
<feature type="domain" description="DUF8077" evidence="3">
    <location>
        <begin position="27"/>
        <end position="153"/>
    </location>
</feature>
<reference evidence="5" key="1">
    <citation type="submission" date="2016-11" db="UniProtKB">
        <authorList>
            <consortium name="WormBaseParasite"/>
        </authorList>
    </citation>
    <scope>IDENTIFICATION</scope>
</reference>
<protein>
    <submittedName>
        <fullName evidence="5">Thioredoxin-like_fold domain-containing protein</fullName>
    </submittedName>
</protein>
<keyword evidence="4" id="KW-1185">Reference proteome</keyword>
<accession>A0A1I8AVG8</accession>
<feature type="compositionally biased region" description="Basic and acidic residues" evidence="1">
    <location>
        <begin position="333"/>
        <end position="343"/>
    </location>
</feature>
<dbReference type="AlphaFoldDB" id="A0A1I8AVG8"/>
<feature type="signal peptide" evidence="2">
    <location>
        <begin position="1"/>
        <end position="18"/>
    </location>
</feature>
<dbReference type="Pfam" id="PF26284">
    <property type="entry name" value="DUF8077"/>
    <property type="match status" value="1"/>
</dbReference>
<evidence type="ECO:0000256" key="2">
    <source>
        <dbReference type="SAM" id="SignalP"/>
    </source>
</evidence>
<evidence type="ECO:0000256" key="1">
    <source>
        <dbReference type="SAM" id="MobiDB-lite"/>
    </source>
</evidence>
<keyword evidence="2" id="KW-0732">Signal</keyword>
<dbReference type="WBParaSite" id="L893_g9318.t1">
    <property type="protein sequence ID" value="L893_g9318.t1"/>
    <property type="gene ID" value="L893_g9318"/>
</dbReference>